<evidence type="ECO:0000256" key="6">
    <source>
        <dbReference type="RuleBase" id="RU363077"/>
    </source>
</evidence>
<dbReference type="InterPro" id="IPR037185">
    <property type="entry name" value="EmrE-like"/>
</dbReference>
<name>A0AAE1MS56_9FABA</name>
<feature type="domain" description="EamA" evidence="7">
    <location>
        <begin position="13"/>
        <end position="153"/>
    </location>
</feature>
<feature type="transmembrane region" description="Helical" evidence="6">
    <location>
        <begin position="309"/>
        <end position="328"/>
    </location>
</feature>
<dbReference type="InterPro" id="IPR000620">
    <property type="entry name" value="EamA_dom"/>
</dbReference>
<dbReference type="EMBL" id="JAWXYG010000005">
    <property type="protein sequence ID" value="KAK4271106.1"/>
    <property type="molecule type" value="Genomic_DNA"/>
</dbReference>
<evidence type="ECO:0000256" key="5">
    <source>
        <dbReference type="ARBA" id="ARBA00023136"/>
    </source>
</evidence>
<dbReference type="PANTHER" id="PTHR31218">
    <property type="entry name" value="WAT1-RELATED PROTEIN"/>
    <property type="match status" value="1"/>
</dbReference>
<keyword evidence="4 6" id="KW-1133">Transmembrane helix</keyword>
<feature type="transmembrane region" description="Helical" evidence="6">
    <location>
        <begin position="285"/>
        <end position="303"/>
    </location>
</feature>
<feature type="transmembrane region" description="Helical" evidence="6">
    <location>
        <begin position="43"/>
        <end position="63"/>
    </location>
</feature>
<dbReference type="Proteomes" id="UP001293593">
    <property type="component" value="Unassembled WGS sequence"/>
</dbReference>
<comment type="similarity">
    <text evidence="2 6">Belongs to the drug/metabolite transporter (DMT) superfamily. Plant drug/metabolite exporter (P-DME) (TC 2.A.7.4) family.</text>
</comment>
<evidence type="ECO:0000313" key="9">
    <source>
        <dbReference type="Proteomes" id="UP001293593"/>
    </source>
</evidence>
<evidence type="ECO:0000256" key="4">
    <source>
        <dbReference type="ARBA" id="ARBA00022989"/>
    </source>
</evidence>
<evidence type="ECO:0000256" key="2">
    <source>
        <dbReference type="ARBA" id="ARBA00007635"/>
    </source>
</evidence>
<keyword evidence="3 6" id="KW-0812">Transmembrane</keyword>
<comment type="subcellular location">
    <subcellularLocation>
        <location evidence="1 6">Membrane</location>
        <topology evidence="1 6">Multi-pass membrane protein</topology>
    </subcellularLocation>
</comment>
<feature type="transmembrane region" description="Helical" evidence="6">
    <location>
        <begin position="219"/>
        <end position="239"/>
    </location>
</feature>
<feature type="transmembrane region" description="Helical" evidence="6">
    <location>
        <begin position="12"/>
        <end position="31"/>
    </location>
</feature>
<organism evidence="8 9">
    <name type="scientific">Acacia crassicarpa</name>
    <name type="common">northern wattle</name>
    <dbReference type="NCBI Taxonomy" id="499986"/>
    <lineage>
        <taxon>Eukaryota</taxon>
        <taxon>Viridiplantae</taxon>
        <taxon>Streptophyta</taxon>
        <taxon>Embryophyta</taxon>
        <taxon>Tracheophyta</taxon>
        <taxon>Spermatophyta</taxon>
        <taxon>Magnoliopsida</taxon>
        <taxon>eudicotyledons</taxon>
        <taxon>Gunneridae</taxon>
        <taxon>Pentapetalae</taxon>
        <taxon>rosids</taxon>
        <taxon>fabids</taxon>
        <taxon>Fabales</taxon>
        <taxon>Fabaceae</taxon>
        <taxon>Caesalpinioideae</taxon>
        <taxon>mimosoid clade</taxon>
        <taxon>Acacieae</taxon>
        <taxon>Acacia</taxon>
    </lineage>
</organism>
<gene>
    <name evidence="8" type="ORF">QN277_019846</name>
</gene>
<dbReference type="GO" id="GO:0016020">
    <property type="term" value="C:membrane"/>
    <property type="evidence" value="ECO:0007669"/>
    <property type="project" value="UniProtKB-SubCell"/>
</dbReference>
<evidence type="ECO:0000256" key="3">
    <source>
        <dbReference type="ARBA" id="ARBA00022692"/>
    </source>
</evidence>
<dbReference type="GO" id="GO:0022857">
    <property type="term" value="F:transmembrane transporter activity"/>
    <property type="evidence" value="ECO:0007669"/>
    <property type="project" value="InterPro"/>
</dbReference>
<feature type="transmembrane region" description="Helical" evidence="6">
    <location>
        <begin position="138"/>
        <end position="156"/>
    </location>
</feature>
<reference evidence="8" key="1">
    <citation type="submission" date="2023-10" db="EMBL/GenBank/DDBJ databases">
        <title>Chromosome-level genome of the transformable northern wattle, Acacia crassicarpa.</title>
        <authorList>
            <person name="Massaro I."/>
            <person name="Sinha N.R."/>
            <person name="Poethig S."/>
            <person name="Leichty A.R."/>
        </authorList>
    </citation>
    <scope>NUCLEOTIDE SEQUENCE</scope>
    <source>
        <strain evidence="8">Acra3RX</strain>
        <tissue evidence="8">Leaf</tissue>
    </source>
</reference>
<feature type="domain" description="EamA" evidence="7">
    <location>
        <begin position="190"/>
        <end position="328"/>
    </location>
</feature>
<evidence type="ECO:0000313" key="8">
    <source>
        <dbReference type="EMBL" id="KAK4271106.1"/>
    </source>
</evidence>
<proteinExistence type="inferred from homology"/>
<evidence type="ECO:0000259" key="7">
    <source>
        <dbReference type="Pfam" id="PF00892"/>
    </source>
</evidence>
<dbReference type="Pfam" id="PF00892">
    <property type="entry name" value="EamA"/>
    <property type="match status" value="2"/>
</dbReference>
<feature type="transmembrane region" description="Helical" evidence="6">
    <location>
        <begin position="188"/>
        <end position="207"/>
    </location>
</feature>
<dbReference type="AlphaFoldDB" id="A0AAE1MS56"/>
<protein>
    <recommendedName>
        <fullName evidence="6">WAT1-related protein</fullName>
    </recommendedName>
</protein>
<comment type="caution">
    <text evidence="8">The sequence shown here is derived from an EMBL/GenBank/DDBJ whole genome shotgun (WGS) entry which is preliminary data.</text>
</comment>
<keyword evidence="5 6" id="KW-0472">Membrane</keyword>
<accession>A0AAE1MS56</accession>
<feature type="transmembrane region" description="Helical" evidence="6">
    <location>
        <begin position="107"/>
        <end position="126"/>
    </location>
</feature>
<sequence length="386" mass="42826">MGSIRNMLKGLKSVVLMVMVQIALAGVNLAFKFAINDGMSMRIATAYRLIFASAFTLPLAFLIDRKKRPKLTWRLIYVASLSGLFGGSLVQNLYFEAVALTSATLVSAIYNLNSPITFIMAVLLGLERWNLGAAGGKAKVLGSILGISGAALLTFFKGFEIHIWSTHINLLHSRYHHDQNDTASHEKHFLGVLFAILSCFSFALWLIVQTSMGVECPSYLFSAALTSTMGAMQATLFALCIERDWKEWKLGWNVRLLTVSYAGIFTSGLVVIAIAWCVKMRGPTYTSMFQPLMLVIVAMAASLTLNEKLYLGSLLGAFLIVCGLYIVIWGKNQEMKMKEAEMEHLKNTQQQEEKEPEPIEVVVFNKVHDRFGNNNVAETTSSQQKL</sequence>
<evidence type="ECO:0000256" key="1">
    <source>
        <dbReference type="ARBA" id="ARBA00004141"/>
    </source>
</evidence>
<keyword evidence="9" id="KW-1185">Reference proteome</keyword>
<feature type="transmembrane region" description="Helical" evidence="6">
    <location>
        <begin position="259"/>
        <end position="278"/>
    </location>
</feature>
<dbReference type="SUPFAM" id="SSF103481">
    <property type="entry name" value="Multidrug resistance efflux transporter EmrE"/>
    <property type="match status" value="2"/>
</dbReference>
<dbReference type="InterPro" id="IPR030184">
    <property type="entry name" value="WAT1-related"/>
</dbReference>
<feature type="transmembrane region" description="Helical" evidence="6">
    <location>
        <begin position="75"/>
        <end position="95"/>
    </location>
</feature>